<gene>
    <name evidence="3" type="ORF">CWM98_10135</name>
</gene>
<feature type="transmembrane region" description="Helical" evidence="1">
    <location>
        <begin position="23"/>
        <end position="40"/>
    </location>
</feature>
<evidence type="ECO:0000313" key="4">
    <source>
        <dbReference type="Proteomes" id="UP000234473"/>
    </source>
</evidence>
<accession>A0A2N5AI66</accession>
<keyword evidence="1" id="KW-0812">Transmembrane</keyword>
<dbReference type="InterPro" id="IPR020610">
    <property type="entry name" value="Thiolase_AS"/>
</dbReference>
<dbReference type="GO" id="GO:0003985">
    <property type="term" value="F:acetyl-CoA C-acetyltransferase activity"/>
    <property type="evidence" value="ECO:0007669"/>
    <property type="project" value="UniProtKB-EC"/>
</dbReference>
<reference evidence="3 4" key="2">
    <citation type="submission" date="2018-01" db="EMBL/GenBank/DDBJ databases">
        <title>Genomic study of Klebsiella pneumoniae.</title>
        <authorList>
            <person name="Yang Y."/>
            <person name="Bicalho R."/>
        </authorList>
    </citation>
    <scope>NUCLEOTIDE SEQUENCE [LARGE SCALE GENOMIC DNA]</scope>
    <source>
        <strain evidence="3 4">A5</strain>
    </source>
</reference>
<name>A0A2N5AI66_KLEVA</name>
<feature type="non-terminal residue" evidence="3">
    <location>
        <position position="1"/>
    </location>
</feature>
<keyword evidence="1" id="KW-1133">Transmembrane helix</keyword>
<keyword evidence="3" id="KW-0012">Acyltransferase</keyword>
<reference evidence="3 4" key="1">
    <citation type="submission" date="2017-11" db="EMBL/GenBank/DDBJ databases">
        <authorList>
            <person name="Han C.G."/>
        </authorList>
    </citation>
    <scope>NUCLEOTIDE SEQUENCE [LARGE SCALE GENOMIC DNA]</scope>
    <source>
        <strain evidence="3 4">A5</strain>
    </source>
</reference>
<protein>
    <submittedName>
        <fullName evidence="3">Acetyl-CoA C-acyltransferase</fullName>
        <ecNumber evidence="3">2.3.1.9</ecNumber>
    </submittedName>
</protein>
<dbReference type="Gene3D" id="3.40.47.10">
    <property type="match status" value="1"/>
</dbReference>
<keyword evidence="1" id="KW-0472">Membrane</keyword>
<comment type="caution">
    <text evidence="3">The sequence shown here is derived from an EMBL/GenBank/DDBJ whole genome shotgun (WGS) entry which is preliminary data.</text>
</comment>
<organism evidence="3 4">
    <name type="scientific">Klebsiella variicola</name>
    <dbReference type="NCBI Taxonomy" id="244366"/>
    <lineage>
        <taxon>Bacteria</taxon>
        <taxon>Pseudomonadati</taxon>
        <taxon>Pseudomonadota</taxon>
        <taxon>Gammaproteobacteria</taxon>
        <taxon>Enterobacterales</taxon>
        <taxon>Enterobacteriaceae</taxon>
        <taxon>Klebsiella/Raoultella group</taxon>
        <taxon>Klebsiella</taxon>
        <taxon>Klebsiella pneumoniae complex</taxon>
    </lineage>
</organism>
<evidence type="ECO:0000313" key="3">
    <source>
        <dbReference type="EMBL" id="PLP46353.1"/>
    </source>
</evidence>
<dbReference type="GO" id="GO:0044281">
    <property type="term" value="P:small molecule metabolic process"/>
    <property type="evidence" value="ECO:0007669"/>
    <property type="project" value="UniProtKB-ARBA"/>
</dbReference>
<keyword evidence="3" id="KW-0808">Transferase</keyword>
<evidence type="ECO:0000259" key="2">
    <source>
        <dbReference type="Pfam" id="PF02803"/>
    </source>
</evidence>
<proteinExistence type="predicted"/>
<evidence type="ECO:0000256" key="1">
    <source>
        <dbReference type="SAM" id="Phobius"/>
    </source>
</evidence>
<dbReference type="Pfam" id="PF02803">
    <property type="entry name" value="Thiolase_C"/>
    <property type="match status" value="1"/>
</dbReference>
<dbReference type="EMBL" id="PICB01000409">
    <property type="protein sequence ID" value="PLP46353.1"/>
    <property type="molecule type" value="Genomic_DNA"/>
</dbReference>
<dbReference type="SUPFAM" id="SSF53901">
    <property type="entry name" value="Thiolase-like"/>
    <property type="match status" value="1"/>
</dbReference>
<dbReference type="AlphaFoldDB" id="A0A2N5AI66"/>
<dbReference type="Proteomes" id="UP000234473">
    <property type="component" value="Unassembled WGS sequence"/>
</dbReference>
<dbReference type="InterPro" id="IPR016039">
    <property type="entry name" value="Thiolase-like"/>
</dbReference>
<sequence length="43" mass="4344">LGSSGTRIVVSLLHALRRENKPTGLASLCIGGGMGIALIVKAI</sequence>
<dbReference type="PROSITE" id="PS00099">
    <property type="entry name" value="THIOLASE_3"/>
    <property type="match status" value="1"/>
</dbReference>
<dbReference type="EC" id="2.3.1.9" evidence="3"/>
<dbReference type="InterPro" id="IPR020617">
    <property type="entry name" value="Thiolase_C"/>
</dbReference>
<feature type="domain" description="Thiolase C-terminal" evidence="2">
    <location>
        <begin position="1"/>
        <end position="41"/>
    </location>
</feature>